<comment type="caution">
    <text evidence="1">The sequence shown here is derived from an EMBL/GenBank/DDBJ whole genome shotgun (WGS) entry which is preliminary data.</text>
</comment>
<sequence length="270" mass="31367">MLNAVPIVSDIPDTQTLDKIVKETTRIIHRSAEAAIPYKTLNPFRYNELPDEILRNIHERNRLRKDFQVTRDQQYRLQAKALTTTIRQQIRAHKNVTYNERLRKLNPADGSLWRLNKYLRRERQRINIIQDDNGTIVTDDREIAGKIAEAFESYHRTVDTTPQNLSRVQNVINSFLSQNPADPEQLCKYLAKPRQVKRLITHSPSLKAPGEDVIRNRSPETLTAPRYYLLAGYADQSPVIRINTVIRNRSPETLTAPRYYLLAGTLTSRR</sequence>
<dbReference type="Proteomes" id="UP001458880">
    <property type="component" value="Unassembled WGS sequence"/>
</dbReference>
<reference evidence="1 2" key="1">
    <citation type="journal article" date="2024" name="BMC Genomics">
        <title>De novo assembly and annotation of Popillia japonica's genome with initial clues to its potential as an invasive pest.</title>
        <authorList>
            <person name="Cucini C."/>
            <person name="Boschi S."/>
            <person name="Funari R."/>
            <person name="Cardaioli E."/>
            <person name="Iannotti N."/>
            <person name="Marturano G."/>
            <person name="Paoli F."/>
            <person name="Bruttini M."/>
            <person name="Carapelli A."/>
            <person name="Frati F."/>
            <person name="Nardi F."/>
        </authorList>
    </citation>
    <scope>NUCLEOTIDE SEQUENCE [LARGE SCALE GENOMIC DNA]</scope>
    <source>
        <strain evidence="1">DMR45628</strain>
    </source>
</reference>
<accession>A0AAW1JJA9</accession>
<dbReference type="EMBL" id="JASPKY010000363">
    <property type="protein sequence ID" value="KAK9703822.1"/>
    <property type="molecule type" value="Genomic_DNA"/>
</dbReference>
<evidence type="ECO:0000313" key="1">
    <source>
        <dbReference type="EMBL" id="KAK9703822.1"/>
    </source>
</evidence>
<protein>
    <submittedName>
        <fullName evidence="1">Uncharacterized protein</fullName>
    </submittedName>
</protein>
<organism evidence="1 2">
    <name type="scientific">Popillia japonica</name>
    <name type="common">Japanese beetle</name>
    <dbReference type="NCBI Taxonomy" id="7064"/>
    <lineage>
        <taxon>Eukaryota</taxon>
        <taxon>Metazoa</taxon>
        <taxon>Ecdysozoa</taxon>
        <taxon>Arthropoda</taxon>
        <taxon>Hexapoda</taxon>
        <taxon>Insecta</taxon>
        <taxon>Pterygota</taxon>
        <taxon>Neoptera</taxon>
        <taxon>Endopterygota</taxon>
        <taxon>Coleoptera</taxon>
        <taxon>Polyphaga</taxon>
        <taxon>Scarabaeiformia</taxon>
        <taxon>Scarabaeidae</taxon>
        <taxon>Rutelinae</taxon>
        <taxon>Popillia</taxon>
    </lineage>
</organism>
<dbReference type="AlphaFoldDB" id="A0AAW1JJA9"/>
<evidence type="ECO:0000313" key="2">
    <source>
        <dbReference type="Proteomes" id="UP001458880"/>
    </source>
</evidence>
<proteinExistence type="predicted"/>
<gene>
    <name evidence="1" type="ORF">QE152_g29062</name>
</gene>
<name>A0AAW1JJA9_POPJA</name>
<keyword evidence="2" id="KW-1185">Reference proteome</keyword>